<name>W5TGZ4_9NOCA</name>
<dbReference type="OrthoDB" id="9803968at2"/>
<evidence type="ECO:0000259" key="3">
    <source>
        <dbReference type="Pfam" id="PF00501"/>
    </source>
</evidence>
<dbReference type="AlphaFoldDB" id="W5TGZ4"/>
<dbReference type="eggNOG" id="COG0318">
    <property type="taxonomic scope" value="Bacteria"/>
</dbReference>
<evidence type="ECO:0000313" key="4">
    <source>
        <dbReference type="EMBL" id="AHH18467.1"/>
    </source>
</evidence>
<dbReference type="Proteomes" id="UP000019150">
    <property type="component" value="Chromosome"/>
</dbReference>
<dbReference type="Gene3D" id="3.40.50.12780">
    <property type="entry name" value="N-terminal domain of ligase-like"/>
    <property type="match status" value="1"/>
</dbReference>
<dbReference type="PANTHER" id="PTHR24096">
    <property type="entry name" value="LONG-CHAIN-FATTY-ACID--COA LIGASE"/>
    <property type="match status" value="1"/>
</dbReference>
<dbReference type="PANTHER" id="PTHR24096:SF149">
    <property type="entry name" value="AMP-BINDING DOMAIN-CONTAINING PROTEIN-RELATED"/>
    <property type="match status" value="1"/>
</dbReference>
<feature type="domain" description="AMP-dependent synthetase/ligase" evidence="3">
    <location>
        <begin position="30"/>
        <end position="396"/>
    </location>
</feature>
<evidence type="ECO:0000313" key="5">
    <source>
        <dbReference type="Proteomes" id="UP000019150"/>
    </source>
</evidence>
<dbReference type="InterPro" id="IPR000873">
    <property type="entry name" value="AMP-dep_synth/lig_dom"/>
</dbReference>
<evidence type="ECO:0000256" key="2">
    <source>
        <dbReference type="ARBA" id="ARBA00022598"/>
    </source>
</evidence>
<protein>
    <submittedName>
        <fullName evidence="4">Putative fatty-acid--CoA ligase</fullName>
    </submittedName>
</protein>
<keyword evidence="5" id="KW-1185">Reference proteome</keyword>
<dbReference type="SUPFAM" id="SSF56801">
    <property type="entry name" value="Acetyl-CoA synthetase-like"/>
    <property type="match status" value="1"/>
</dbReference>
<keyword evidence="2 4" id="KW-0436">Ligase</keyword>
<proteinExistence type="inferred from homology"/>
<dbReference type="RefSeq" id="WP_025349904.1">
    <property type="nucleotide sequence ID" value="NZ_CP006850.1"/>
</dbReference>
<dbReference type="PATRIC" id="fig|1415166.3.peg.3777"/>
<dbReference type="HOGENOM" id="CLU_000022_59_2_11"/>
<dbReference type="Pfam" id="PF00501">
    <property type="entry name" value="AMP-binding"/>
    <property type="match status" value="1"/>
</dbReference>
<comment type="similarity">
    <text evidence="1">Belongs to the ATP-dependent AMP-binding enzyme family.</text>
</comment>
<dbReference type="GO" id="GO:0016405">
    <property type="term" value="F:CoA-ligase activity"/>
    <property type="evidence" value="ECO:0007669"/>
    <property type="project" value="TreeGrafter"/>
</dbReference>
<organism evidence="4 5">
    <name type="scientific">Nocardia nova SH22a</name>
    <dbReference type="NCBI Taxonomy" id="1415166"/>
    <lineage>
        <taxon>Bacteria</taxon>
        <taxon>Bacillati</taxon>
        <taxon>Actinomycetota</taxon>
        <taxon>Actinomycetes</taxon>
        <taxon>Mycobacteriales</taxon>
        <taxon>Nocardiaceae</taxon>
        <taxon>Nocardia</taxon>
    </lineage>
</organism>
<reference evidence="4 5" key="1">
    <citation type="journal article" date="2014" name="Appl. Environ. Microbiol.">
        <title>Insights into the Microbial Degradation of Rubber and Gutta-Percha by Analysis of the Complete Genome of Nocardia nova SH22a.</title>
        <authorList>
            <person name="Luo Q."/>
            <person name="Hiessl S."/>
            <person name="Poehlein A."/>
            <person name="Daniel R."/>
            <person name="Steinbuchel A."/>
        </authorList>
    </citation>
    <scope>NUCLEOTIDE SEQUENCE [LARGE SCALE GENOMIC DNA]</scope>
    <source>
        <strain evidence="4">SH22a</strain>
    </source>
</reference>
<dbReference type="KEGG" id="nno:NONO_c36800"/>
<sequence>MSFRGPLRDVVIPDESLFDFLFADLDDHDAERPALIDGDTGETMTYGQLVATIRGVAAGIAARGLSGGDVIALYSPNNPAFAAVLHGILRAGCTVTTVDTLCTPADIAHQLRDCGARLVFTVGALSSCAVQGAQAAGLFAADVVLIDSVVDDRHVGLPGFIALACASGGDVPAVVADPGSHLAALSYASGTTGPARGVMLTHRNLVANVCQIEEMMRLDRHDRVPAVLPFSHGYGMTVLLNAALRRRATLITRAGFELSAFLRTVSDFECTYLFIAPSIAVALARNPLVDEYDLSSVHTVACGSAPLPGALARAVARRLDCRVRQSHGLPETSPISHAIPAESDDIDLDSVGFTVPNMECRLVDPQTGADIDPPAHGISAPGELWCRGPNVMAGYLGAPEATAEKLDADGFLRTGDIATVDHRGVVTIVAAHKNTRARNSTTRFIGTGIKELS</sequence>
<dbReference type="InterPro" id="IPR042099">
    <property type="entry name" value="ANL_N_sf"/>
</dbReference>
<accession>W5TGZ4</accession>
<gene>
    <name evidence="4" type="ORF">NONO_c36800</name>
</gene>
<evidence type="ECO:0000256" key="1">
    <source>
        <dbReference type="ARBA" id="ARBA00006432"/>
    </source>
</evidence>
<dbReference type="EMBL" id="CP006850">
    <property type="protein sequence ID" value="AHH18467.1"/>
    <property type="molecule type" value="Genomic_DNA"/>
</dbReference>
<dbReference type="STRING" id="1415166.NONO_c36800"/>